<dbReference type="EMBL" id="JADBEM010000001">
    <property type="protein sequence ID" value="MBE1605702.1"/>
    <property type="molecule type" value="Genomic_DNA"/>
</dbReference>
<protein>
    <submittedName>
        <fullName evidence="2">Serine phosphatase RsbU (Regulator of sigma subunit)</fullName>
    </submittedName>
</protein>
<feature type="domain" description="Glyoxalase-like" evidence="1">
    <location>
        <begin position="2"/>
        <end position="35"/>
    </location>
</feature>
<dbReference type="PANTHER" id="PTHR35908:SF1">
    <property type="entry name" value="CONSERVED PROTEIN"/>
    <property type="match status" value="1"/>
</dbReference>
<keyword evidence="3" id="KW-1185">Reference proteome</keyword>
<organism evidence="2 3">
    <name type="scientific">Actinopolymorpha pittospori</name>
    <dbReference type="NCBI Taxonomy" id="648752"/>
    <lineage>
        <taxon>Bacteria</taxon>
        <taxon>Bacillati</taxon>
        <taxon>Actinomycetota</taxon>
        <taxon>Actinomycetes</taxon>
        <taxon>Propionibacteriales</taxon>
        <taxon>Actinopolymorphaceae</taxon>
        <taxon>Actinopolymorpha</taxon>
    </lineage>
</organism>
<evidence type="ECO:0000259" key="1">
    <source>
        <dbReference type="Pfam" id="PF18029"/>
    </source>
</evidence>
<name>A0A927R7L0_9ACTN</name>
<sequence>MATALKLGGDHFDVGQRPEEKHVVLADPEGNEFCVKGN</sequence>
<dbReference type="Gene3D" id="3.10.180.10">
    <property type="entry name" value="2,3-Dihydroxybiphenyl 1,2-Dioxygenase, domain 1"/>
    <property type="match status" value="1"/>
</dbReference>
<dbReference type="PANTHER" id="PTHR35908">
    <property type="entry name" value="HYPOTHETICAL FUSION PROTEIN"/>
    <property type="match status" value="1"/>
</dbReference>
<dbReference type="Pfam" id="PF18029">
    <property type="entry name" value="Glyoxalase_6"/>
    <property type="match status" value="1"/>
</dbReference>
<accession>A0A927R7L0</accession>
<dbReference type="AlphaFoldDB" id="A0A927R7L0"/>
<proteinExistence type="predicted"/>
<comment type="caution">
    <text evidence="2">The sequence shown here is derived from an EMBL/GenBank/DDBJ whole genome shotgun (WGS) entry which is preliminary data.</text>
</comment>
<evidence type="ECO:0000313" key="2">
    <source>
        <dbReference type="EMBL" id="MBE1605702.1"/>
    </source>
</evidence>
<evidence type="ECO:0000313" key="3">
    <source>
        <dbReference type="Proteomes" id="UP000638648"/>
    </source>
</evidence>
<reference evidence="2" key="1">
    <citation type="submission" date="2020-10" db="EMBL/GenBank/DDBJ databases">
        <title>Sequencing the genomes of 1000 actinobacteria strains.</title>
        <authorList>
            <person name="Klenk H.-P."/>
        </authorList>
    </citation>
    <scope>NUCLEOTIDE SEQUENCE</scope>
    <source>
        <strain evidence="2">DSM 45354</strain>
    </source>
</reference>
<dbReference type="InterPro" id="IPR041581">
    <property type="entry name" value="Glyoxalase_6"/>
</dbReference>
<dbReference type="InterPro" id="IPR029068">
    <property type="entry name" value="Glyas_Bleomycin-R_OHBP_Dase"/>
</dbReference>
<dbReference type="Proteomes" id="UP000638648">
    <property type="component" value="Unassembled WGS sequence"/>
</dbReference>
<gene>
    <name evidence="2" type="ORF">HEB94_002550</name>
</gene>